<reference evidence="3 4" key="1">
    <citation type="submission" date="2018-08" db="EMBL/GenBank/DDBJ databases">
        <title>Draft genome of the lignicolous fungus Coniochaeta pulveracea.</title>
        <authorList>
            <person name="Borstlap C.J."/>
            <person name="De Witt R.N."/>
            <person name="Botha A."/>
            <person name="Volschenk H."/>
        </authorList>
    </citation>
    <scope>NUCLEOTIDE SEQUENCE [LARGE SCALE GENOMIC DNA]</scope>
    <source>
        <strain evidence="3 4">CAB683</strain>
    </source>
</reference>
<dbReference type="InterPro" id="IPR050317">
    <property type="entry name" value="Plant_Fungal_Acyltransferase"/>
</dbReference>
<comment type="caution">
    <text evidence="3">The sequence shown here is derived from an EMBL/GenBank/DDBJ whole genome shotgun (WGS) entry which is preliminary data.</text>
</comment>
<evidence type="ECO:0000313" key="4">
    <source>
        <dbReference type="Proteomes" id="UP000275385"/>
    </source>
</evidence>
<dbReference type="Proteomes" id="UP000275385">
    <property type="component" value="Unassembled WGS sequence"/>
</dbReference>
<dbReference type="InterPro" id="IPR054710">
    <property type="entry name" value="Tri101-like_N"/>
</dbReference>
<evidence type="ECO:0000256" key="1">
    <source>
        <dbReference type="ARBA" id="ARBA00022679"/>
    </source>
</evidence>
<accession>A0A420YEJ7</accession>
<keyword evidence="4" id="KW-1185">Reference proteome</keyword>
<dbReference type="PANTHER" id="PTHR31642">
    <property type="entry name" value="TRICHOTHECENE 3-O-ACETYLTRANSFERASE"/>
    <property type="match status" value="1"/>
</dbReference>
<evidence type="ECO:0000313" key="3">
    <source>
        <dbReference type="EMBL" id="RKU46331.1"/>
    </source>
</evidence>
<feature type="domain" description="Trichothecene 3-O-acetyltransferase-like N-terminal" evidence="2">
    <location>
        <begin position="26"/>
        <end position="180"/>
    </location>
</feature>
<sequence length="462" mass="50905">MLHGLDMMEAQYQDVIGQFPFLNAFSHVVLGFHVDDTVPRESIITGLQKAVDTIALQIPWLAGTVIHENVAPGNSGVFRAAPWPPGKLPNKLLRVKICDDIVLPFQDLVAAWAPISMLDGAVLAPYPGLPQGYQATTSEPPPVACFQANFVKGGLLLTCSAQHNMIDATGMLQLYQLLAVAMTDNKLPQKMVDAALLDRTTAIPLLGPNDPPMSDHSHLKRSSTSLATRATSKANYKWAYFRLHEDDISTLKTRASSGEGYDTAVPFISTNDALSALYWQRIAHIRLLQHSSSLSPQSMSKFGRAIDVRRTMGVPSEYLGHMVYHTSTYLPLSSIATSPLSTIACALRKSLTESNRPHHVRSYATYLSKEPDKSTLLYGGKYNPETDIASSAVTRGGFDGMRFGVLGTPRFFRKPDFGALPGCVYFMPPEEGWVIVLVCLKEDELQALKEDDVWRRWAEWVG</sequence>
<dbReference type="EMBL" id="QVQW01000015">
    <property type="protein sequence ID" value="RKU46331.1"/>
    <property type="molecule type" value="Genomic_DNA"/>
</dbReference>
<organism evidence="3 4">
    <name type="scientific">Coniochaeta pulveracea</name>
    <dbReference type="NCBI Taxonomy" id="177199"/>
    <lineage>
        <taxon>Eukaryota</taxon>
        <taxon>Fungi</taxon>
        <taxon>Dikarya</taxon>
        <taxon>Ascomycota</taxon>
        <taxon>Pezizomycotina</taxon>
        <taxon>Sordariomycetes</taxon>
        <taxon>Sordariomycetidae</taxon>
        <taxon>Coniochaetales</taxon>
        <taxon>Coniochaetaceae</taxon>
        <taxon>Coniochaeta</taxon>
    </lineage>
</organism>
<evidence type="ECO:0000259" key="2">
    <source>
        <dbReference type="Pfam" id="PF22664"/>
    </source>
</evidence>
<dbReference type="OrthoDB" id="1862401at2759"/>
<dbReference type="InterPro" id="IPR023213">
    <property type="entry name" value="CAT-like_dom_sf"/>
</dbReference>
<dbReference type="GO" id="GO:0016747">
    <property type="term" value="F:acyltransferase activity, transferring groups other than amino-acyl groups"/>
    <property type="evidence" value="ECO:0007669"/>
    <property type="project" value="TreeGrafter"/>
</dbReference>
<dbReference type="STRING" id="177199.A0A420YEJ7"/>
<name>A0A420YEJ7_9PEZI</name>
<protein>
    <recommendedName>
        <fullName evidence="2">Trichothecene 3-O-acetyltransferase-like N-terminal domain-containing protein</fullName>
    </recommendedName>
</protein>
<dbReference type="AlphaFoldDB" id="A0A420YEJ7"/>
<gene>
    <name evidence="3" type="ORF">DL546_008464</name>
</gene>
<proteinExistence type="predicted"/>
<keyword evidence="1" id="KW-0808">Transferase</keyword>
<dbReference type="Pfam" id="PF22664">
    <property type="entry name" value="TRI-like_N"/>
    <property type="match status" value="1"/>
</dbReference>
<dbReference type="PANTHER" id="PTHR31642:SF270">
    <property type="entry name" value="O-ACYLTRANSFERASE AUSQ"/>
    <property type="match status" value="1"/>
</dbReference>
<dbReference type="Gene3D" id="3.30.559.10">
    <property type="entry name" value="Chloramphenicol acetyltransferase-like domain"/>
    <property type="match status" value="2"/>
</dbReference>